<comment type="caution">
    <text evidence="1">The sequence shown here is derived from an EMBL/GenBank/DDBJ whole genome shotgun (WGS) entry which is preliminary data.</text>
</comment>
<sequence>MSQNDNNRKVKRLHNGYVQKQWKRKVDQQYASYLNGVYARVYGKTEGQAVSSRQCHENILDEDGANEIGEDEDADEGSSELIPACKVTRSLKKILVPWAIESNIPHCASSELLHGIRSEMPETCLPLDPRTLLKTKSNTPVEELAGGYYCHFGFAQCIQKIIRERKARGITNYRIEALINIDGAPLGASSEKNLWPILCSDRLVEDVFIIGVYAGESKPTDSNEFLKRFVDEAVDLINNGFHIDGDEADYGVVIYALVCDTPTKAFILKVKPHMGYFSCTKCEIEGEHIDSVCFPGQAAAPRTDEKFRENTYTDDYQQGETELNRIPKLGLVSGVVLDAMHLVFIGVMKKILLIIMFVTSIYKLPSRTITAISEWLKKIREYIPSEFARKVRALKHVKFYKATELRQFLLYSGIVALRGLVHPDVYVNYLTLHVAISMLSHPHLSKDETYLDYTKKLLQRFVSHFENLYGAKYVPFNVHGLLHLVNDVRKYGHLENFSAFRFENFIGKLKKLIRKGNQPLQQIIRRSAEIESLKEENSSKNIGDKIILNTVHHEGPAVRDFPGATQSKRAELKTFSINCASDRDNCLLIDGERVVGAINNIQTLQKDIYIVGRELAITGEFYDCPCPSSILNIHLVDGPAENIAY</sequence>
<evidence type="ECO:0000313" key="2">
    <source>
        <dbReference type="Proteomes" id="UP001239111"/>
    </source>
</evidence>
<protein>
    <submittedName>
        <fullName evidence="1">Uncharacterized protein</fullName>
    </submittedName>
</protein>
<name>A0ACC2PTS0_9HYME</name>
<accession>A0ACC2PTS0</accession>
<gene>
    <name evidence="1" type="ORF">QAD02_020978</name>
</gene>
<proteinExistence type="predicted"/>
<evidence type="ECO:0000313" key="1">
    <source>
        <dbReference type="EMBL" id="KAJ8685185.1"/>
    </source>
</evidence>
<dbReference type="EMBL" id="CM056741">
    <property type="protein sequence ID" value="KAJ8685185.1"/>
    <property type="molecule type" value="Genomic_DNA"/>
</dbReference>
<reference evidence="1" key="1">
    <citation type="submission" date="2023-04" db="EMBL/GenBank/DDBJ databases">
        <title>A chromosome-level genome assembly of the parasitoid wasp Eretmocerus hayati.</title>
        <authorList>
            <person name="Zhong Y."/>
            <person name="Liu S."/>
            <person name="Liu Y."/>
        </authorList>
    </citation>
    <scope>NUCLEOTIDE SEQUENCE</scope>
    <source>
        <strain evidence="1">ZJU_SS_LIU_2023</strain>
    </source>
</reference>
<keyword evidence="2" id="KW-1185">Reference proteome</keyword>
<dbReference type="Proteomes" id="UP001239111">
    <property type="component" value="Chromosome 1"/>
</dbReference>
<organism evidence="1 2">
    <name type="scientific">Eretmocerus hayati</name>
    <dbReference type="NCBI Taxonomy" id="131215"/>
    <lineage>
        <taxon>Eukaryota</taxon>
        <taxon>Metazoa</taxon>
        <taxon>Ecdysozoa</taxon>
        <taxon>Arthropoda</taxon>
        <taxon>Hexapoda</taxon>
        <taxon>Insecta</taxon>
        <taxon>Pterygota</taxon>
        <taxon>Neoptera</taxon>
        <taxon>Endopterygota</taxon>
        <taxon>Hymenoptera</taxon>
        <taxon>Apocrita</taxon>
        <taxon>Proctotrupomorpha</taxon>
        <taxon>Chalcidoidea</taxon>
        <taxon>Aphelinidae</taxon>
        <taxon>Aphelininae</taxon>
        <taxon>Eretmocerus</taxon>
    </lineage>
</organism>